<gene>
    <name evidence="2" type="ORF">G4D64_11860</name>
    <name evidence="1" type="ORF">H1Z61_12470</name>
</gene>
<comment type="caution">
    <text evidence="2">The sequence shown here is derived from an EMBL/GenBank/DDBJ whole genome shotgun (WGS) entry which is preliminary data.</text>
</comment>
<dbReference type="AlphaFoldDB" id="A0A6B3VVU8"/>
<evidence type="ECO:0000313" key="4">
    <source>
        <dbReference type="Proteomes" id="UP000570010"/>
    </source>
</evidence>
<evidence type="ECO:0000313" key="3">
    <source>
        <dbReference type="Proteomes" id="UP000472971"/>
    </source>
</evidence>
<organism evidence="2 3">
    <name type="scientific">Bacillus aquiflavi</name>
    <dbReference type="NCBI Taxonomy" id="2672567"/>
    <lineage>
        <taxon>Bacteria</taxon>
        <taxon>Bacillati</taxon>
        <taxon>Bacillota</taxon>
        <taxon>Bacilli</taxon>
        <taxon>Bacillales</taxon>
        <taxon>Bacillaceae</taxon>
        <taxon>Bacillus</taxon>
    </lineage>
</organism>
<dbReference type="Proteomes" id="UP000570010">
    <property type="component" value="Unassembled WGS sequence"/>
</dbReference>
<dbReference type="RefSeq" id="WP_163242565.1">
    <property type="nucleotide sequence ID" value="NZ_CP082780.1"/>
</dbReference>
<dbReference type="EMBL" id="JAAIWN010000028">
    <property type="protein sequence ID" value="NEY82179.1"/>
    <property type="molecule type" value="Genomic_DNA"/>
</dbReference>
<evidence type="ECO:0000313" key="1">
    <source>
        <dbReference type="EMBL" id="MBA4537923.1"/>
    </source>
</evidence>
<dbReference type="Proteomes" id="UP000472971">
    <property type="component" value="Unassembled WGS sequence"/>
</dbReference>
<accession>A0A6B3VVU8</accession>
<reference evidence="1 4" key="2">
    <citation type="submission" date="2020-07" db="EMBL/GenBank/DDBJ databases">
        <authorList>
            <person name="Feng H."/>
        </authorList>
    </citation>
    <scope>NUCLEOTIDE SEQUENCE [LARGE SCALE GENOMIC DNA]</scope>
    <source>
        <strain evidence="4">s-12</strain>
        <strain evidence="1">S-12</strain>
    </source>
</reference>
<evidence type="ECO:0000313" key="2">
    <source>
        <dbReference type="EMBL" id="NEY82179.1"/>
    </source>
</evidence>
<reference evidence="2 3" key="1">
    <citation type="submission" date="2020-02" db="EMBL/GenBank/DDBJ databases">
        <title>Bacillus aquiflavi sp. nov., isolated from yellow water of strong flavor Chinese baijiu in Yibin region of China.</title>
        <authorList>
            <person name="Xie J."/>
        </authorList>
    </citation>
    <scope>NUCLEOTIDE SEQUENCE [LARGE SCALE GENOMIC DNA]</scope>
    <source>
        <strain evidence="2 3">3H-10</strain>
    </source>
</reference>
<keyword evidence="3" id="KW-1185">Reference proteome</keyword>
<name>A0A6B3VVU8_9BACI</name>
<protein>
    <submittedName>
        <fullName evidence="2">Uncharacterized protein</fullName>
    </submittedName>
</protein>
<sequence length="97" mass="11648">MKSLQDSLYNWLTIKVVSDARQDDIAAQETKKLFDEILYNDHGLVDIEVTSDEIMYYIHFKQKGEQKKMRFPRELIEVMLEQINAEPEKYRNYDDID</sequence>
<proteinExistence type="predicted"/>
<dbReference type="EMBL" id="JACEIO010000030">
    <property type="protein sequence ID" value="MBA4537923.1"/>
    <property type="molecule type" value="Genomic_DNA"/>
</dbReference>